<comment type="caution">
    <text evidence="2">The sequence shown here is derived from an EMBL/GenBank/DDBJ whole genome shotgun (WGS) entry which is preliminary data.</text>
</comment>
<dbReference type="EMBL" id="VICG01000011">
    <property type="protein sequence ID" value="KAA8567445.1"/>
    <property type="molecule type" value="Genomic_DNA"/>
</dbReference>
<name>A0A5M9JK60_MONFR</name>
<dbReference type="Proteomes" id="UP000322873">
    <property type="component" value="Unassembled WGS sequence"/>
</dbReference>
<sequence>MGWHGTWKIPGQVFGFLRNFGLKFGALQKLHSSHLRLAIAKCNYADISYFLAPTLYLGVDFEKQASCIMFLLFGSLVSFSLMWEGLICHKNGWVIRDGLFLFYFSIVLNFTNDE</sequence>
<proteinExistence type="predicted"/>
<protein>
    <submittedName>
        <fullName evidence="2">Uncharacterized protein</fullName>
    </submittedName>
</protein>
<feature type="transmembrane region" description="Helical" evidence="1">
    <location>
        <begin position="67"/>
        <end position="87"/>
    </location>
</feature>
<accession>A0A5M9JK60</accession>
<feature type="transmembrane region" description="Helical" evidence="1">
    <location>
        <begin position="93"/>
        <end position="111"/>
    </location>
</feature>
<keyword evidence="1" id="KW-0812">Transmembrane</keyword>
<evidence type="ECO:0000313" key="3">
    <source>
        <dbReference type="Proteomes" id="UP000322873"/>
    </source>
</evidence>
<dbReference type="AlphaFoldDB" id="A0A5M9JK60"/>
<keyword evidence="1" id="KW-1133">Transmembrane helix</keyword>
<evidence type="ECO:0000313" key="2">
    <source>
        <dbReference type="EMBL" id="KAA8567445.1"/>
    </source>
</evidence>
<reference evidence="2 3" key="1">
    <citation type="submission" date="2019-06" db="EMBL/GenBank/DDBJ databases">
        <title>Genome Sequence of the Brown Rot Fungal Pathogen Monilinia fructicola.</title>
        <authorList>
            <person name="De Miccolis Angelini R.M."/>
            <person name="Landi L."/>
            <person name="Abate D."/>
            <person name="Pollastro S."/>
            <person name="Romanazzi G."/>
            <person name="Faretra F."/>
        </authorList>
    </citation>
    <scope>NUCLEOTIDE SEQUENCE [LARGE SCALE GENOMIC DNA]</scope>
    <source>
        <strain evidence="2 3">Mfrc123</strain>
    </source>
</reference>
<gene>
    <name evidence="2" type="ORF">EYC84_010458</name>
</gene>
<keyword evidence="1" id="KW-0472">Membrane</keyword>
<keyword evidence="3" id="KW-1185">Reference proteome</keyword>
<organism evidence="2 3">
    <name type="scientific">Monilinia fructicola</name>
    <name type="common">Brown rot fungus</name>
    <name type="synonym">Ciboria fructicola</name>
    <dbReference type="NCBI Taxonomy" id="38448"/>
    <lineage>
        <taxon>Eukaryota</taxon>
        <taxon>Fungi</taxon>
        <taxon>Dikarya</taxon>
        <taxon>Ascomycota</taxon>
        <taxon>Pezizomycotina</taxon>
        <taxon>Leotiomycetes</taxon>
        <taxon>Helotiales</taxon>
        <taxon>Sclerotiniaceae</taxon>
        <taxon>Monilinia</taxon>
    </lineage>
</organism>
<evidence type="ECO:0000256" key="1">
    <source>
        <dbReference type="SAM" id="Phobius"/>
    </source>
</evidence>